<reference evidence="4" key="1">
    <citation type="submission" date="2020-11" db="EMBL/GenBank/DDBJ databases">
        <title>Nocardioides sp. nov., isolated from Soil of Cynanchum wilfordii Hemsley rhizosphere.</title>
        <authorList>
            <person name="Lee J.-S."/>
            <person name="Suh M.K."/>
            <person name="Kim J.-S."/>
        </authorList>
    </citation>
    <scope>NUCLEOTIDE SEQUENCE</scope>
    <source>
        <strain evidence="4">KCTC 19275</strain>
    </source>
</reference>
<accession>A0A930VG70</accession>
<dbReference type="EMBL" id="JADKPN010000007">
    <property type="protein sequence ID" value="MBF4763986.1"/>
    <property type="molecule type" value="Genomic_DNA"/>
</dbReference>
<comment type="caution">
    <text evidence="4">The sequence shown here is derived from an EMBL/GenBank/DDBJ whole genome shotgun (WGS) entry which is preliminary data.</text>
</comment>
<evidence type="ECO:0000256" key="1">
    <source>
        <dbReference type="ARBA" id="ARBA00001946"/>
    </source>
</evidence>
<dbReference type="PROSITE" id="PS00893">
    <property type="entry name" value="NUDIX_BOX"/>
    <property type="match status" value="1"/>
</dbReference>
<dbReference type="PROSITE" id="PS51462">
    <property type="entry name" value="NUDIX"/>
    <property type="match status" value="1"/>
</dbReference>
<name>A0A930VG70_9ACTN</name>
<dbReference type="AlphaFoldDB" id="A0A930VG70"/>
<dbReference type="InterPro" id="IPR015797">
    <property type="entry name" value="NUDIX_hydrolase-like_dom_sf"/>
</dbReference>
<sequence length="159" mass="17385">MPIPEFVVEIRKLIGQREMWLPGITAVVTRGPVHAQEILLVQRADNGHWTPITGIPEPGEEPAHAAAREALEETGVVVSVDRLASTSAYPGVVHVNGDRASYLDLTFACTYVSGDAHVADDESQDVRWYPVHAMPEMTGSMRQRIADALSGEQAARFVR</sequence>
<dbReference type="RefSeq" id="WP_194707176.1">
    <property type="nucleotide sequence ID" value="NZ_JADKPN010000007.1"/>
</dbReference>
<protein>
    <submittedName>
        <fullName evidence="4">NUDIX domain-containing protein</fullName>
    </submittedName>
</protein>
<dbReference type="GO" id="GO:0016787">
    <property type="term" value="F:hydrolase activity"/>
    <property type="evidence" value="ECO:0007669"/>
    <property type="project" value="UniProtKB-KW"/>
</dbReference>
<evidence type="ECO:0000313" key="5">
    <source>
        <dbReference type="Proteomes" id="UP000640489"/>
    </source>
</evidence>
<dbReference type="CDD" id="cd18879">
    <property type="entry name" value="NUDIX_Hydrolase"/>
    <property type="match status" value="1"/>
</dbReference>
<comment type="cofactor">
    <cofactor evidence="1">
        <name>Mg(2+)</name>
        <dbReference type="ChEBI" id="CHEBI:18420"/>
    </cofactor>
</comment>
<dbReference type="PANTHER" id="PTHR43046">
    <property type="entry name" value="GDP-MANNOSE MANNOSYL HYDROLASE"/>
    <property type="match status" value="1"/>
</dbReference>
<evidence type="ECO:0000313" key="4">
    <source>
        <dbReference type="EMBL" id="MBF4763986.1"/>
    </source>
</evidence>
<feature type="domain" description="Nudix hydrolase" evidence="3">
    <location>
        <begin position="19"/>
        <end position="151"/>
    </location>
</feature>
<keyword evidence="2" id="KW-0378">Hydrolase</keyword>
<keyword evidence="5" id="KW-1185">Reference proteome</keyword>
<dbReference type="InterPro" id="IPR000086">
    <property type="entry name" value="NUDIX_hydrolase_dom"/>
</dbReference>
<dbReference type="Proteomes" id="UP000640489">
    <property type="component" value="Unassembled WGS sequence"/>
</dbReference>
<dbReference type="InterPro" id="IPR020084">
    <property type="entry name" value="NUDIX_hydrolase_CS"/>
</dbReference>
<dbReference type="PANTHER" id="PTHR43046:SF16">
    <property type="entry name" value="ADP-RIBOSE PYROPHOSPHATASE YJHB-RELATED"/>
    <property type="match status" value="1"/>
</dbReference>
<dbReference type="SUPFAM" id="SSF55811">
    <property type="entry name" value="Nudix"/>
    <property type="match status" value="1"/>
</dbReference>
<dbReference type="Pfam" id="PF00293">
    <property type="entry name" value="NUDIX"/>
    <property type="match status" value="1"/>
</dbReference>
<gene>
    <name evidence="4" type="ORF">ISU07_12695</name>
</gene>
<evidence type="ECO:0000259" key="3">
    <source>
        <dbReference type="PROSITE" id="PS51462"/>
    </source>
</evidence>
<proteinExistence type="predicted"/>
<evidence type="ECO:0000256" key="2">
    <source>
        <dbReference type="ARBA" id="ARBA00022801"/>
    </source>
</evidence>
<organism evidence="4 5">
    <name type="scientific">Nocardioides islandensis</name>
    <dbReference type="NCBI Taxonomy" id="433663"/>
    <lineage>
        <taxon>Bacteria</taxon>
        <taxon>Bacillati</taxon>
        <taxon>Actinomycetota</taxon>
        <taxon>Actinomycetes</taxon>
        <taxon>Propionibacteriales</taxon>
        <taxon>Nocardioidaceae</taxon>
        <taxon>Nocardioides</taxon>
    </lineage>
</organism>
<dbReference type="Gene3D" id="3.90.79.10">
    <property type="entry name" value="Nucleoside Triphosphate Pyrophosphohydrolase"/>
    <property type="match status" value="1"/>
</dbReference>